<dbReference type="SUPFAM" id="SSF63748">
    <property type="entry name" value="Tudor/PWWP/MBT"/>
    <property type="match status" value="1"/>
</dbReference>
<dbReference type="Pfam" id="PF00567">
    <property type="entry name" value="TUDOR"/>
    <property type="match status" value="1"/>
</dbReference>
<feature type="compositionally biased region" description="Basic and acidic residues" evidence="6">
    <location>
        <begin position="408"/>
        <end position="423"/>
    </location>
</feature>
<dbReference type="OMA" id="YHQRSRN"/>
<evidence type="ECO:0000313" key="10">
    <source>
        <dbReference type="Proteomes" id="UP000009046"/>
    </source>
</evidence>
<organism>
    <name type="scientific">Pediculus humanus subsp. corporis</name>
    <name type="common">Body louse</name>
    <dbReference type="NCBI Taxonomy" id="121224"/>
    <lineage>
        <taxon>Eukaryota</taxon>
        <taxon>Metazoa</taxon>
        <taxon>Ecdysozoa</taxon>
        <taxon>Arthropoda</taxon>
        <taxon>Hexapoda</taxon>
        <taxon>Insecta</taxon>
        <taxon>Pterygota</taxon>
        <taxon>Neoptera</taxon>
        <taxon>Paraneoptera</taxon>
        <taxon>Psocodea</taxon>
        <taxon>Troctomorpha</taxon>
        <taxon>Phthiraptera</taxon>
        <taxon>Anoplura</taxon>
        <taxon>Pediculidae</taxon>
        <taxon>Pediculus</taxon>
    </lineage>
</organism>
<dbReference type="VEuPathDB" id="VectorBase:PHUM407100"/>
<dbReference type="GeneID" id="8234017"/>
<keyword evidence="4" id="KW-0539">Nucleus</keyword>
<dbReference type="RefSeq" id="XP_002428873.1">
    <property type="nucleotide sequence ID" value="XM_002428828.1"/>
</dbReference>
<dbReference type="InParanoid" id="E0VRX9"/>
<dbReference type="PANTHER" id="PTHR13681">
    <property type="entry name" value="SURVIVAL OF MOTOR NEURON-RELATED-SPLICING FACTOR 30-RELATED"/>
    <property type="match status" value="1"/>
</dbReference>
<dbReference type="SMART" id="SM00333">
    <property type="entry name" value="TUDOR"/>
    <property type="match status" value="1"/>
</dbReference>
<evidence type="ECO:0000259" key="7">
    <source>
        <dbReference type="PROSITE" id="PS50304"/>
    </source>
</evidence>
<dbReference type="InterPro" id="IPR002999">
    <property type="entry name" value="Tudor"/>
</dbReference>
<reference evidence="8" key="2">
    <citation type="submission" date="2007-04" db="EMBL/GenBank/DDBJ databases">
        <title>The genome of the human body louse.</title>
        <authorList>
            <consortium name="The Human Body Louse Genome Consortium"/>
            <person name="Kirkness E."/>
            <person name="Walenz B."/>
            <person name="Hass B."/>
            <person name="Bruggner R."/>
            <person name="Strausberg R."/>
        </authorList>
    </citation>
    <scope>NUCLEOTIDE SEQUENCE</scope>
    <source>
        <strain evidence="8">USDA</strain>
    </source>
</reference>
<dbReference type="PANTHER" id="PTHR13681:SF24">
    <property type="entry name" value="TUDOR DOMAIN-CONTAINING PROTEIN 3"/>
    <property type="match status" value="1"/>
</dbReference>
<dbReference type="eggNOG" id="KOG3683">
    <property type="taxonomic scope" value="Eukaryota"/>
</dbReference>
<dbReference type="InterPro" id="IPR009060">
    <property type="entry name" value="UBA-like_sf"/>
</dbReference>
<evidence type="ECO:0000256" key="3">
    <source>
        <dbReference type="ARBA" id="ARBA00022853"/>
    </source>
</evidence>
<dbReference type="InterPro" id="IPR013894">
    <property type="entry name" value="RMI1_OB"/>
</dbReference>
<feature type="compositionally biased region" description="Basic and acidic residues" evidence="6">
    <location>
        <begin position="371"/>
        <end position="398"/>
    </location>
</feature>
<evidence type="ECO:0000313" key="9">
    <source>
        <dbReference type="EnsemblMetazoa" id="PHUM407100-PA"/>
    </source>
</evidence>
<evidence type="ECO:0000256" key="6">
    <source>
        <dbReference type="SAM" id="MobiDB-lite"/>
    </source>
</evidence>
<dbReference type="Gene3D" id="2.30.30.140">
    <property type="match status" value="1"/>
</dbReference>
<gene>
    <name evidence="9" type="primary">8234017</name>
    <name evidence="8" type="ORF">Phum_PHUM407100</name>
</gene>
<evidence type="ECO:0000256" key="1">
    <source>
        <dbReference type="ARBA" id="ARBA00004123"/>
    </source>
</evidence>
<evidence type="ECO:0000256" key="2">
    <source>
        <dbReference type="ARBA" id="ARBA00013421"/>
    </source>
</evidence>
<dbReference type="CTD" id="8234017"/>
<feature type="region of interest" description="Disordered" evidence="6">
    <location>
        <begin position="601"/>
        <end position="625"/>
    </location>
</feature>
<dbReference type="AlphaFoldDB" id="E0VRX9"/>
<feature type="compositionally biased region" description="Polar residues" evidence="6">
    <location>
        <begin position="358"/>
        <end position="370"/>
    </location>
</feature>
<dbReference type="EMBL" id="DS235634">
    <property type="protein sequence ID" value="EEB16135.1"/>
    <property type="molecule type" value="Genomic_DNA"/>
</dbReference>
<name>E0VRX9_PEDHC</name>
<feature type="region of interest" description="Disordered" evidence="6">
    <location>
        <begin position="289"/>
        <end position="329"/>
    </location>
</feature>
<keyword evidence="3" id="KW-0156">Chromatin regulator</keyword>
<dbReference type="KEGG" id="phu:Phum_PHUM407100"/>
<dbReference type="FunCoup" id="E0VRX9">
    <property type="interactions" value="1607"/>
</dbReference>
<dbReference type="GO" id="GO:0006325">
    <property type="term" value="P:chromatin organization"/>
    <property type="evidence" value="ECO:0007669"/>
    <property type="project" value="UniProtKB-KW"/>
</dbReference>
<dbReference type="Pfam" id="PF08585">
    <property type="entry name" value="RMI1_N_C"/>
    <property type="match status" value="1"/>
</dbReference>
<sequence>MELASIQEKLKAEGWNLSNNGIDLISQNGKITDVKTLIKKALDVDLKSISAGALPEDLSKTKYEELPGKIILQIQKIKNLSSPKSCEYKYNPSTSILKLNLTDGVQNIQAILMDSIDNIHINTFPGSKIYITSETIALSHGFLLLYSSNAQFLGGKVDNLIEKWELNKRLAKHTRDRIEEGGPPPWIGFGQKIIKANGSDKNFKSLDLAKNRDTLENSEFEAQRKDAILEATKIGCTKVFGGGNNKLLDYNVQQIVDAGFTIEDAEYALKISKNNLDKALRNLQNKYNKSVKDDNLKSNSKSGGEEKKGGKNRNKHRDDESGPSLKPSGKVSLFEFLEDKLPFTEPPVEMKPPEKRNGNVSKQIKTNSKGNTDRVRFSYDDKRNSDKSDVKSHKKNFDSSKPFSKYDYNNDKRGNYSDKKSDFGKFEINKKNSDGGLMNSRSDKSFGNFKAKHELKNGEYSTRNDLFKNKISDKRNQNNSNPSAIKTHGKSMDVPESKKSSNFNQINEKPPRFQKYQQHQQNDNNHLIQNWNEHNFNRISQCNDYQLQNSLANLTLQQNIANFQNQNSQDGFGEGLTGGVPSNGTKPNNLFYQNLIIPSSQSNDNRFSGSQNTQPPPQQSQHISAFGNRNVGGYLQQQDMKSSAFSNISSLQDIQFKNSGSLLHGYNDFQSVFGNARAPSTSYINHPYLTGPNGITPQSHKKWMWTKGDKCMARYWEDQMYYNAVVTAVSDNTCVVRFTDYGNYEEVLQDHCIPITESKKSNARIIGADFLFQIFIFFSETSRHTLTIHVSLQQ</sequence>
<dbReference type="SUPFAM" id="SSF46934">
    <property type="entry name" value="UBA-like"/>
    <property type="match status" value="1"/>
</dbReference>
<protein>
    <recommendedName>
        <fullName evidence="2">Tudor domain-containing protein 3</fullName>
    </recommendedName>
</protein>
<comment type="subcellular location">
    <subcellularLocation>
        <location evidence="1">Nucleus</location>
    </subcellularLocation>
</comment>
<evidence type="ECO:0000256" key="4">
    <source>
        <dbReference type="ARBA" id="ARBA00023242"/>
    </source>
</evidence>
<proteinExistence type="predicted"/>
<evidence type="ECO:0000256" key="5">
    <source>
        <dbReference type="ARBA" id="ARBA00035105"/>
    </source>
</evidence>
<dbReference type="Proteomes" id="UP000009046">
    <property type="component" value="Unassembled WGS sequence"/>
</dbReference>
<accession>E0VRX9</accession>
<dbReference type="InterPro" id="IPR042470">
    <property type="entry name" value="RMI1_N_C_sf"/>
</dbReference>
<dbReference type="STRING" id="121224.E0VRX9"/>
<dbReference type="EnsemblMetazoa" id="PHUM407100-RA">
    <property type="protein sequence ID" value="PHUM407100-PA"/>
    <property type="gene ID" value="PHUM407100"/>
</dbReference>
<keyword evidence="10" id="KW-1185">Reference proteome</keyword>
<feature type="domain" description="Tudor" evidence="7">
    <location>
        <begin position="704"/>
        <end position="762"/>
    </location>
</feature>
<feature type="region of interest" description="Disordered" evidence="6">
    <location>
        <begin position="344"/>
        <end position="423"/>
    </location>
</feature>
<comment type="function">
    <text evidence="5">Scaffolding protein that specifically recognizes and binds dimethylarginine-containing proteins. Plays a role in the regulation of translation of target mRNAs by binding Arg/Gly-rich motifs (GAR) in dimethylarginine-containing proteins. In nucleus, acts as a coactivator: recognizes and binds asymmetric dimethylation on the core histone tails associated with transcriptional activation (H3R17me2a and H4R3me2a) and recruits proteins at these arginine-methylated loci. In cytoplasm, acts as an antiviral factor that participates in the assembly of stress granules together with G3BP1.</text>
</comment>
<feature type="region of interest" description="Disordered" evidence="6">
    <location>
        <begin position="469"/>
        <end position="507"/>
    </location>
</feature>
<evidence type="ECO:0000313" key="8">
    <source>
        <dbReference type="EMBL" id="EEB16135.1"/>
    </source>
</evidence>
<dbReference type="EMBL" id="AAZO01004905">
    <property type="status" value="NOT_ANNOTATED_CDS"/>
    <property type="molecule type" value="Genomic_DNA"/>
</dbReference>
<dbReference type="OrthoDB" id="434939at2759"/>
<dbReference type="Gene3D" id="2.40.50.770">
    <property type="entry name" value="RecQ-mediated genome instability protein Rmi1, C-terminal domain"/>
    <property type="match status" value="1"/>
</dbReference>
<feature type="compositionally biased region" description="Basic and acidic residues" evidence="6">
    <location>
        <begin position="490"/>
        <end position="499"/>
    </location>
</feature>
<dbReference type="HOGENOM" id="CLU_017980_0_0_1"/>
<reference evidence="8" key="1">
    <citation type="submission" date="2007-04" db="EMBL/GenBank/DDBJ databases">
        <title>Annotation of Pediculus humanus corporis strain USDA.</title>
        <authorList>
            <person name="Kirkness E."/>
            <person name="Hannick L."/>
            <person name="Hass B."/>
            <person name="Bruggner R."/>
            <person name="Lawson D."/>
            <person name="Bidwell S."/>
            <person name="Joardar V."/>
            <person name="Caler E."/>
            <person name="Walenz B."/>
            <person name="Inman J."/>
            <person name="Schobel S."/>
            <person name="Galinsky K."/>
            <person name="Amedeo P."/>
            <person name="Strausberg R."/>
        </authorList>
    </citation>
    <scope>NUCLEOTIDE SEQUENCE</scope>
    <source>
        <strain evidence="8">USDA</strain>
    </source>
</reference>
<dbReference type="GO" id="GO:0005634">
    <property type="term" value="C:nucleus"/>
    <property type="evidence" value="ECO:0007669"/>
    <property type="project" value="UniProtKB-SubCell"/>
</dbReference>
<dbReference type="PROSITE" id="PS50304">
    <property type="entry name" value="TUDOR"/>
    <property type="match status" value="1"/>
</dbReference>
<dbReference type="SMART" id="SM01161">
    <property type="entry name" value="DUF1767"/>
    <property type="match status" value="1"/>
</dbReference>
<reference evidence="9" key="3">
    <citation type="submission" date="2020-05" db="UniProtKB">
        <authorList>
            <consortium name="EnsemblMetazoa"/>
        </authorList>
    </citation>
    <scope>IDENTIFICATION</scope>
    <source>
        <strain evidence="9">USDA</strain>
    </source>
</reference>